<gene>
    <name evidence="2" type="ORF">HaLaN_29881</name>
</gene>
<dbReference type="InterPro" id="IPR036273">
    <property type="entry name" value="CRAL/TRIO_N_dom_sf"/>
</dbReference>
<evidence type="ECO:0000259" key="1">
    <source>
        <dbReference type="SMART" id="SM01100"/>
    </source>
</evidence>
<dbReference type="Gene3D" id="3.40.525.10">
    <property type="entry name" value="CRAL-TRIO lipid binding domain"/>
    <property type="match status" value="1"/>
</dbReference>
<dbReference type="PANTHER" id="PTHR47104">
    <property type="entry name" value="SEC14P-LIKE PHOSPHATIDYLINOSITOL TRANSFER FAMILY PROTEIN"/>
    <property type="match status" value="1"/>
</dbReference>
<dbReference type="PANTHER" id="PTHR47104:SF1">
    <property type="entry name" value="SEC14P-LIKE PHOSPHATIDYLINOSITOL TRANSFER FAMILY PROTEIN"/>
    <property type="match status" value="1"/>
</dbReference>
<dbReference type="AlphaFoldDB" id="A0A6A0AF24"/>
<reference evidence="2 3" key="1">
    <citation type="submission" date="2020-02" db="EMBL/GenBank/DDBJ databases">
        <title>Draft genome sequence of Haematococcus lacustris strain NIES-144.</title>
        <authorList>
            <person name="Morimoto D."/>
            <person name="Nakagawa S."/>
            <person name="Yoshida T."/>
            <person name="Sawayama S."/>
        </authorList>
    </citation>
    <scope>NUCLEOTIDE SEQUENCE [LARGE SCALE GENOMIC DNA]</scope>
    <source>
        <strain evidence="2 3">NIES-144</strain>
    </source>
</reference>
<proteinExistence type="predicted"/>
<protein>
    <recommendedName>
        <fullName evidence="1">CRAL/TRIO N-terminal domain-containing protein</fullName>
    </recommendedName>
</protein>
<accession>A0A6A0AF24</accession>
<dbReference type="EMBL" id="BLLF01005246">
    <property type="protein sequence ID" value="GFH30943.1"/>
    <property type="molecule type" value="Genomic_DNA"/>
</dbReference>
<dbReference type="SUPFAM" id="SSF46938">
    <property type="entry name" value="CRAL/TRIO N-terminal domain"/>
    <property type="match status" value="1"/>
</dbReference>
<dbReference type="InterPro" id="IPR036865">
    <property type="entry name" value="CRAL-TRIO_dom_sf"/>
</dbReference>
<evidence type="ECO:0000313" key="2">
    <source>
        <dbReference type="EMBL" id="GFH30943.1"/>
    </source>
</evidence>
<dbReference type="Proteomes" id="UP000485058">
    <property type="component" value="Unassembled WGS sequence"/>
</dbReference>
<feature type="domain" description="CRAL/TRIO N-terminal" evidence="1">
    <location>
        <begin position="31"/>
        <end position="56"/>
    </location>
</feature>
<name>A0A6A0AF24_HAELA</name>
<keyword evidence="3" id="KW-1185">Reference proteome</keyword>
<comment type="caution">
    <text evidence="2">The sequence shown here is derived from an EMBL/GenBank/DDBJ whole genome shotgun (WGS) entry which is preliminary data.</text>
</comment>
<organism evidence="2 3">
    <name type="scientific">Haematococcus lacustris</name>
    <name type="common">Green alga</name>
    <name type="synonym">Haematococcus pluvialis</name>
    <dbReference type="NCBI Taxonomy" id="44745"/>
    <lineage>
        <taxon>Eukaryota</taxon>
        <taxon>Viridiplantae</taxon>
        <taxon>Chlorophyta</taxon>
        <taxon>core chlorophytes</taxon>
        <taxon>Chlorophyceae</taxon>
        <taxon>CS clade</taxon>
        <taxon>Chlamydomonadales</taxon>
        <taxon>Haematococcaceae</taxon>
        <taxon>Haematococcus</taxon>
    </lineage>
</organism>
<feature type="non-terminal residue" evidence="2">
    <location>
        <position position="88"/>
    </location>
</feature>
<evidence type="ECO:0000313" key="3">
    <source>
        <dbReference type="Proteomes" id="UP000485058"/>
    </source>
</evidence>
<dbReference type="Pfam" id="PF03765">
    <property type="entry name" value="CRAL_TRIO_N"/>
    <property type="match status" value="1"/>
</dbReference>
<sequence>MTCIDGPEKLQALECALRELEPDFERHGFVDTASLHRYLRARKGDVKAAARMLHATLKWRKAADLSSLSVSEFPEELASGKMFVAGHD</sequence>
<dbReference type="SMART" id="SM01100">
    <property type="entry name" value="CRAL_TRIO_N"/>
    <property type="match status" value="1"/>
</dbReference>
<dbReference type="InterPro" id="IPR011074">
    <property type="entry name" value="CRAL/TRIO_N_dom"/>
</dbReference>